<dbReference type="GO" id="GO:0044695">
    <property type="term" value="C:Dsc E3 ubiquitin ligase complex"/>
    <property type="evidence" value="ECO:0007669"/>
    <property type="project" value="InterPro"/>
</dbReference>
<dbReference type="GO" id="GO:0005783">
    <property type="term" value="C:endoplasmic reticulum"/>
    <property type="evidence" value="ECO:0007669"/>
    <property type="project" value="TreeGrafter"/>
</dbReference>
<dbReference type="PANTHER" id="PTHR39405">
    <property type="entry name" value="DSC E3 UBIQUITIN LIGASE COMPLEX SUBUNIT 4"/>
    <property type="match status" value="1"/>
</dbReference>
<evidence type="ECO:0000259" key="2">
    <source>
        <dbReference type="Pfam" id="PF08508"/>
    </source>
</evidence>
<accession>A0A8H7Z9C6</accession>
<gene>
    <name evidence="3" type="ORF">I9W82_005294</name>
</gene>
<evidence type="ECO:0000313" key="4">
    <source>
        <dbReference type="Proteomes" id="UP000669133"/>
    </source>
</evidence>
<evidence type="ECO:0000313" key="3">
    <source>
        <dbReference type="EMBL" id="KAG5417658.1"/>
    </source>
</evidence>
<keyword evidence="4" id="KW-1185">Reference proteome</keyword>
<reference evidence="3 4" key="1">
    <citation type="submission" date="2020-12" db="EMBL/GenBank/DDBJ databases">
        <title>Effect of drift, selection, and recombination on the evolution of hybrid genomes in Candida yeast pathogens.</title>
        <authorList>
            <person name="Mixao V."/>
            <person name="Ksiezopolska E."/>
            <person name="Saus E."/>
            <person name="Boekhout T."/>
            <person name="Gacser A."/>
            <person name="Gabaldon T."/>
        </authorList>
    </citation>
    <scope>NUCLEOTIDE SEQUENCE [LARGE SCALE GENOMIC DNA]</scope>
    <source>
        <strain evidence="3 4">BP57</strain>
    </source>
</reference>
<dbReference type="AlphaFoldDB" id="A0A8H7Z9C6"/>
<sequence>MQPINLEQELHNFQTQKYPTLQETILNNRKVLAKRKKFFIADLKQSVQLIEIVTIVIIYLRDLSFFKLFLRSIIHFTILSINPDYISKYYTNSYSSLVHTKTMIKMSFRGVLSINCFCFLMHLIFGVYSKSPSNSGQNGDEAIGYLYGGLTVQFMGERLPFCRVELMGLDLVVFGAQLVLLYLHGVVGNEEVFEEEEGEEMRENEGDGSRVDRPRSSAPRADGVSSQSSMEDIPLSELLSSNGHHEEEEDIHHGVIDKARIEGDGYNGNVELLTIDLFDGIRKMIKLKVIPSSGESSGLSTSSSTLPGAFPRVSSLV</sequence>
<dbReference type="Pfam" id="PF08508">
    <property type="entry name" value="DUF1746"/>
    <property type="match status" value="1"/>
</dbReference>
<proteinExistence type="predicted"/>
<feature type="region of interest" description="Disordered" evidence="1">
    <location>
        <begin position="193"/>
        <end position="233"/>
    </location>
</feature>
<dbReference type="InterPro" id="IPR038967">
    <property type="entry name" value="Dsc4-like"/>
</dbReference>
<dbReference type="Proteomes" id="UP000669133">
    <property type="component" value="Unassembled WGS sequence"/>
</dbReference>
<feature type="compositionally biased region" description="Basic and acidic residues" evidence="1">
    <location>
        <begin position="201"/>
        <end position="215"/>
    </location>
</feature>
<dbReference type="EMBL" id="JAEOAQ010000007">
    <property type="protein sequence ID" value="KAG5417658.1"/>
    <property type="molecule type" value="Genomic_DNA"/>
</dbReference>
<dbReference type="RefSeq" id="XP_067546774.1">
    <property type="nucleotide sequence ID" value="XM_067694455.1"/>
</dbReference>
<comment type="caution">
    <text evidence="3">The sequence shown here is derived from an EMBL/GenBank/DDBJ whole genome shotgun (WGS) entry which is preliminary data.</text>
</comment>
<name>A0A8H7Z9C6_9ASCO</name>
<dbReference type="PANTHER" id="PTHR39405:SF1">
    <property type="entry name" value="DSC E3 UBIQUITIN LIGASE COMPLEX SUBUNIT 4"/>
    <property type="match status" value="1"/>
</dbReference>
<dbReference type="GO" id="GO:0032933">
    <property type="term" value="P:SREBP signaling pathway"/>
    <property type="evidence" value="ECO:0007669"/>
    <property type="project" value="InterPro"/>
</dbReference>
<feature type="domain" description="DUF1746" evidence="2">
    <location>
        <begin position="46"/>
        <end position="179"/>
    </location>
</feature>
<organism evidence="3 4">
    <name type="scientific">Candida metapsilosis</name>
    <dbReference type="NCBI Taxonomy" id="273372"/>
    <lineage>
        <taxon>Eukaryota</taxon>
        <taxon>Fungi</taxon>
        <taxon>Dikarya</taxon>
        <taxon>Ascomycota</taxon>
        <taxon>Saccharomycotina</taxon>
        <taxon>Pichiomycetes</taxon>
        <taxon>Debaryomycetaceae</taxon>
        <taxon>Candida/Lodderomyces clade</taxon>
        <taxon>Candida</taxon>
    </lineage>
</organism>
<dbReference type="OrthoDB" id="5428737at2759"/>
<dbReference type="InterPro" id="IPR013715">
    <property type="entry name" value="DUF1746"/>
</dbReference>
<dbReference type="GeneID" id="93653923"/>
<protein>
    <recommendedName>
        <fullName evidence="2">DUF1746 domain-containing protein</fullName>
    </recommendedName>
</protein>
<evidence type="ECO:0000256" key="1">
    <source>
        <dbReference type="SAM" id="MobiDB-lite"/>
    </source>
</evidence>